<dbReference type="NCBIfam" id="NF002535">
    <property type="entry name" value="PRK02079.1"/>
    <property type="match status" value="1"/>
</dbReference>
<sequence length="88" mass="10136">MIQENQAYQVHKLFRLQYEPAQNAWVLLYPEGMIKLSESAGEILRLLDGERTVAQMIAELQARFPQADTLTEDVTEFLGEAHAKKWIC</sequence>
<evidence type="ECO:0000256" key="4">
    <source>
        <dbReference type="HAMAP-Rule" id="MF_00655"/>
    </source>
</evidence>
<proteinExistence type="inferred from homology"/>
<dbReference type="InterPro" id="IPR022479">
    <property type="entry name" value="PqqD_bac"/>
</dbReference>
<comment type="caution">
    <text evidence="5">The sequence shown here is derived from an EMBL/GenBank/DDBJ whole genome shotgun (WGS) entry which is preliminary data.</text>
</comment>
<gene>
    <name evidence="4 5" type="primary">pqqD</name>
    <name evidence="5" type="ORF">L2725_02960</name>
</gene>
<name>A0ABT0N4F3_9GAMM</name>
<dbReference type="InterPro" id="IPR041881">
    <property type="entry name" value="PqqD_sf"/>
</dbReference>
<evidence type="ECO:0000256" key="3">
    <source>
        <dbReference type="ARBA" id="ARBA00022905"/>
    </source>
</evidence>
<accession>A0ABT0N4F3</accession>
<keyword evidence="6" id="KW-1185">Reference proteome</keyword>
<dbReference type="RefSeq" id="WP_249247573.1">
    <property type="nucleotide sequence ID" value="NZ_JAKIKT010000001.1"/>
</dbReference>
<dbReference type="HAMAP" id="MF_00655">
    <property type="entry name" value="PQQ_syn_PqqD"/>
    <property type="match status" value="1"/>
</dbReference>
<organism evidence="5 6">
    <name type="scientific">Shewanella corallii</name>
    <dbReference type="NCBI Taxonomy" id="560080"/>
    <lineage>
        <taxon>Bacteria</taxon>
        <taxon>Pseudomonadati</taxon>
        <taxon>Pseudomonadota</taxon>
        <taxon>Gammaproteobacteria</taxon>
        <taxon>Alteromonadales</taxon>
        <taxon>Shewanellaceae</taxon>
        <taxon>Shewanella</taxon>
    </lineage>
</organism>
<dbReference type="NCBIfam" id="TIGR03859">
    <property type="entry name" value="PQQ_PqqD"/>
    <property type="match status" value="1"/>
</dbReference>
<comment type="similarity">
    <text evidence="4">Belongs to the PqqD family.</text>
</comment>
<dbReference type="Proteomes" id="UP001202831">
    <property type="component" value="Unassembled WGS sequence"/>
</dbReference>
<evidence type="ECO:0000313" key="6">
    <source>
        <dbReference type="Proteomes" id="UP001202831"/>
    </source>
</evidence>
<comment type="function">
    <text evidence="4">Functions as a PqqA binding protein and presents PqqA to PqqE, in the pyrroloquinoline quinone (PQQ) biosynthetic pathway.</text>
</comment>
<dbReference type="Gene3D" id="1.10.10.1150">
    <property type="entry name" value="Coenzyme PQQ synthesis protein D (PqqD)"/>
    <property type="match status" value="1"/>
</dbReference>
<reference evidence="5 6" key="1">
    <citation type="submission" date="2022-01" db="EMBL/GenBank/DDBJ databases">
        <title>Whole genome-based taxonomy of the Shewanellaceae.</title>
        <authorList>
            <person name="Martin-Rodriguez A.J."/>
        </authorList>
    </citation>
    <scope>NUCLEOTIDE SEQUENCE [LARGE SCALE GENOMIC DNA]</scope>
    <source>
        <strain evidence="5 6">DSM 21332</strain>
    </source>
</reference>
<evidence type="ECO:0000256" key="1">
    <source>
        <dbReference type="ARBA" id="ARBA00004886"/>
    </source>
</evidence>
<dbReference type="Pfam" id="PF05402">
    <property type="entry name" value="PqqD"/>
    <property type="match status" value="1"/>
</dbReference>
<evidence type="ECO:0000313" key="5">
    <source>
        <dbReference type="EMBL" id="MCL2912751.1"/>
    </source>
</evidence>
<dbReference type="EMBL" id="JAKIKT010000001">
    <property type="protein sequence ID" value="MCL2912751.1"/>
    <property type="molecule type" value="Genomic_DNA"/>
</dbReference>
<dbReference type="InterPro" id="IPR008792">
    <property type="entry name" value="PQQD"/>
</dbReference>
<comment type="pathway">
    <text evidence="1 4">Cofactor biosynthesis; pyrroloquinoline quinone biosynthesis.</text>
</comment>
<protein>
    <recommendedName>
        <fullName evidence="4">PqqA binding protein</fullName>
    </recommendedName>
    <alternativeName>
        <fullName evidence="4">Coenzyme PQQ synthesis protein D</fullName>
    </alternativeName>
    <alternativeName>
        <fullName evidence="4">Pyrroloquinoline quinone biosynthesis protein D</fullName>
    </alternativeName>
</protein>
<evidence type="ECO:0000256" key="2">
    <source>
        <dbReference type="ARBA" id="ARBA00011741"/>
    </source>
</evidence>
<comment type="subunit">
    <text evidence="2 4">Monomer. Interacts with PqqE.</text>
</comment>
<keyword evidence="3 4" id="KW-0884">PQQ biosynthesis</keyword>